<keyword evidence="2" id="KW-1185">Reference proteome</keyword>
<gene>
    <name evidence="1" type="ORF">PQR01_16065</name>
</gene>
<dbReference type="Proteomes" id="UP001629235">
    <property type="component" value="Unassembled WGS sequence"/>
</dbReference>
<accession>A0ACC7NCD9</accession>
<proteinExistence type="predicted"/>
<name>A0ACC7NCD9_9BURK</name>
<evidence type="ECO:0000313" key="2">
    <source>
        <dbReference type="Proteomes" id="UP001629235"/>
    </source>
</evidence>
<organism evidence="1 2">
    <name type="scientific">Paraburkholderia rhynchosiae</name>
    <dbReference type="NCBI Taxonomy" id="487049"/>
    <lineage>
        <taxon>Bacteria</taxon>
        <taxon>Pseudomonadati</taxon>
        <taxon>Pseudomonadota</taxon>
        <taxon>Betaproteobacteria</taxon>
        <taxon>Burkholderiales</taxon>
        <taxon>Burkholderiaceae</taxon>
        <taxon>Paraburkholderia</taxon>
    </lineage>
</organism>
<keyword evidence="1" id="KW-0328">Glycosyltransferase</keyword>
<dbReference type="EMBL" id="JAQQDW010000029">
    <property type="protein sequence ID" value="MFM0104954.1"/>
    <property type="molecule type" value="Genomic_DNA"/>
</dbReference>
<reference evidence="1 2" key="1">
    <citation type="journal article" date="2024" name="Chem. Sci.">
        <title>Discovery of megapolipeptins by genome mining of a Burkholderiales bacteria collection.</title>
        <authorList>
            <person name="Paulo B.S."/>
            <person name="Recchia M.J.J."/>
            <person name="Lee S."/>
            <person name="Fergusson C.H."/>
            <person name="Romanowski S.B."/>
            <person name="Hernandez A."/>
            <person name="Krull N."/>
            <person name="Liu D.Y."/>
            <person name="Cavanagh H."/>
            <person name="Bos A."/>
            <person name="Gray C.A."/>
            <person name="Murphy B.T."/>
            <person name="Linington R.G."/>
            <person name="Eustaquio A.S."/>
        </authorList>
    </citation>
    <scope>NUCLEOTIDE SEQUENCE [LARGE SCALE GENOMIC DNA]</scope>
    <source>
        <strain evidence="1 2">RL18-126-BIB-B</strain>
    </source>
</reference>
<keyword evidence="1" id="KW-0808">Transferase</keyword>
<comment type="caution">
    <text evidence="1">The sequence shown here is derived from an EMBL/GenBank/DDBJ whole genome shotgun (WGS) entry which is preliminary data.</text>
</comment>
<sequence length="597" mass="66283">MSLEYENLDTEYARAYAIYRAGEPLVALDILRTILAIDAHHIQSLNLSGVINGTNGNLDESVRLLSLAVRDHPDRIELRSNLARSLIAARNPGAAEQHLLHAVKLAPEQVAGWSTLATVLVAQNKRKQAHDAYIRALRLDGRDGATLSQAINNAGKIAQWSDDEWFTELAGAMISVDAAAGLCPFDLLRLPGMTSQELRRCAYDWARERYAGALAERPLAGNKRATNEPLIRIGYASADFYDHATIVLLKGVLAAHDRTRFRIHCYSYGPQIYDASRNEVEQLVDKFIDISALSDEQAARRIFDDQVDILVDLKGYTGHERVGISAWRPAPVVVNWLGYPGTLGHERLADYIIGDRWVTPAEDTDDFSELLAVLPMCYQPNDRTRTVGSFQGRAHYGLPEHGFVFASFNELYKLTPQMFDVWCDLLRETEGSVLWMLARSEEGRQNIREAAALRDISRERIVFAPIVKRDAHLARLQAADLFLDSFPVTAHTTGSDALWAGVPFVTMRGETFASRVASSLLAAADLPELACGSIRQYHEIALALVRMPGFLAHIKEKVVAARSSHLFDSSALAAGLERLYVKMLADRANGVRRPIFA</sequence>
<evidence type="ECO:0000313" key="1">
    <source>
        <dbReference type="EMBL" id="MFM0104954.1"/>
    </source>
</evidence>
<protein>
    <submittedName>
        <fullName evidence="1">UDP-N-acetylglucosamine-peptide N-acetylglucosaminyltransferase</fullName>
    </submittedName>
</protein>